<keyword evidence="7" id="KW-1185">Reference proteome</keyword>
<reference evidence="6 7" key="1">
    <citation type="submission" date="2019-03" db="EMBL/GenBank/DDBJ databases">
        <title>Genome sequence of Thiobacillaceae bacterium LSR1, a sulfur-oxidizing bacterium isolated from freshwater sediment.</title>
        <authorList>
            <person name="Li S."/>
        </authorList>
    </citation>
    <scope>NUCLEOTIDE SEQUENCE [LARGE SCALE GENOMIC DNA]</scope>
    <source>
        <strain evidence="6 7">LSR1</strain>
    </source>
</reference>
<evidence type="ECO:0000259" key="5">
    <source>
        <dbReference type="PROSITE" id="PS51165"/>
    </source>
</evidence>
<dbReference type="EMBL" id="SJZB01000042">
    <property type="protein sequence ID" value="TCJ12895.1"/>
    <property type="molecule type" value="Genomic_DNA"/>
</dbReference>
<dbReference type="PROSITE" id="PS00092">
    <property type="entry name" value="N6_MTASE"/>
    <property type="match status" value="1"/>
</dbReference>
<dbReference type="OrthoDB" id="9809404at2"/>
<protein>
    <submittedName>
        <fullName evidence="6">Class I SAM-dependent RNA methyltransferase</fullName>
    </submittedName>
</protein>
<keyword evidence="1 6" id="KW-0489">Methyltransferase</keyword>
<evidence type="ECO:0000313" key="7">
    <source>
        <dbReference type="Proteomes" id="UP000295443"/>
    </source>
</evidence>
<gene>
    <name evidence="6" type="ORF">EZJ19_11730</name>
</gene>
<dbReference type="InterPro" id="IPR000241">
    <property type="entry name" value="RlmKL-like_Mtase"/>
</dbReference>
<evidence type="ECO:0000256" key="4">
    <source>
        <dbReference type="SAM" id="MobiDB-lite"/>
    </source>
</evidence>
<comment type="caution">
    <text evidence="6">The sequence shown here is derived from an EMBL/GenBank/DDBJ whole genome shotgun (WGS) entry which is preliminary data.</text>
</comment>
<accession>A0A4R1B8F4</accession>
<dbReference type="PANTHER" id="PTHR47313">
    <property type="entry name" value="RIBOSOMAL RNA LARGE SUBUNIT METHYLTRANSFERASE K/L"/>
    <property type="match status" value="1"/>
</dbReference>
<dbReference type="PANTHER" id="PTHR47313:SF1">
    <property type="entry name" value="RIBOSOMAL RNA LARGE SUBUNIT METHYLTRANSFERASE K_L"/>
    <property type="match status" value="1"/>
</dbReference>
<keyword evidence="3" id="KW-0694">RNA-binding</keyword>
<dbReference type="CDD" id="cd11715">
    <property type="entry name" value="THUMP_AdoMetMT"/>
    <property type="match status" value="1"/>
</dbReference>
<keyword evidence="2 6" id="KW-0808">Transferase</keyword>
<feature type="region of interest" description="Disordered" evidence="4">
    <location>
        <begin position="1"/>
        <end position="105"/>
    </location>
</feature>
<dbReference type="RefSeq" id="WP_131447788.1">
    <property type="nucleotide sequence ID" value="NZ_SJZB01000042.1"/>
</dbReference>
<proteinExistence type="predicted"/>
<dbReference type="Gene3D" id="3.30.2130.30">
    <property type="match status" value="1"/>
</dbReference>
<dbReference type="Proteomes" id="UP000295443">
    <property type="component" value="Unassembled WGS sequence"/>
</dbReference>
<dbReference type="InterPro" id="IPR002052">
    <property type="entry name" value="DNA_methylase_N6_adenine_CS"/>
</dbReference>
<dbReference type="Pfam" id="PF01170">
    <property type="entry name" value="UPF0020"/>
    <property type="match status" value="1"/>
</dbReference>
<dbReference type="InterPro" id="IPR004114">
    <property type="entry name" value="THUMP_dom"/>
</dbReference>
<evidence type="ECO:0000313" key="6">
    <source>
        <dbReference type="EMBL" id="TCJ12895.1"/>
    </source>
</evidence>
<feature type="compositionally biased region" description="Basic and acidic residues" evidence="4">
    <location>
        <begin position="47"/>
        <end position="57"/>
    </location>
</feature>
<feature type="domain" description="THUMP" evidence="5">
    <location>
        <begin position="150"/>
        <end position="261"/>
    </location>
</feature>
<dbReference type="SUPFAM" id="SSF53335">
    <property type="entry name" value="S-adenosyl-L-methionine-dependent methyltransferases"/>
    <property type="match status" value="1"/>
</dbReference>
<evidence type="ECO:0000256" key="3">
    <source>
        <dbReference type="PROSITE-ProRule" id="PRU00529"/>
    </source>
</evidence>
<dbReference type="Pfam" id="PF22020">
    <property type="entry name" value="RlmL_1st"/>
    <property type="match status" value="1"/>
</dbReference>
<dbReference type="CDD" id="cd02440">
    <property type="entry name" value="AdoMet_MTases"/>
    <property type="match status" value="1"/>
</dbReference>
<name>A0A4R1B8F4_9PROT</name>
<evidence type="ECO:0000256" key="1">
    <source>
        <dbReference type="ARBA" id="ARBA00022603"/>
    </source>
</evidence>
<dbReference type="Pfam" id="PF02926">
    <property type="entry name" value="THUMP"/>
    <property type="match status" value="1"/>
</dbReference>
<dbReference type="Gene3D" id="3.40.50.150">
    <property type="entry name" value="Vaccinia Virus protein VP39"/>
    <property type="match status" value="1"/>
</dbReference>
<dbReference type="GO" id="GO:0008990">
    <property type="term" value="F:rRNA (guanine-N2-)-methyltransferase activity"/>
    <property type="evidence" value="ECO:0007669"/>
    <property type="project" value="TreeGrafter"/>
</dbReference>
<sequence length="486" mass="53207">MSEQDEKPGRKKLSLTAKTEAAGHKRKPARWSPLQRDRSQAPAKPAEPVERAEEARPRTRPAGPAKARTKGEAAPRRQADGGRPAPGPDTSAGRAAPRRRATPKAPVQLKLFVPCPRGLEAELAAELGGLGAAEAQAGSGGVHCQGDVALAWRINLWSRLAIRVLQEVATGDYRSEDDLYRAAVRLPWSDWFGVDKTIAVRTVAHASPLKSLNFVTLRIKDAVVDRFRQDLGERPSVDAREPQVPILAYLDRERFSLYLDLSGEPLNRRGYRVEPAPAPLNENLAAGLLRLSGWTPDTPLLDPMMGGGTILLEAAMMALDMAPGLKRHFAFEHLASFDKVEWTRLRKDAEAARKEARPLPIYGCDIDPRMIRAAGLNLKAAGLLDCVTLREGDVTEIPAPAEHGLIVSNPPYGVRLDSDAGFYKGLGDALKRHFSGWAAWLISSDAEFPKHIGLAASRRVPLYNGPLECRLYEYRLVAGTMRKKAP</sequence>
<organism evidence="6 7">
    <name type="scientific">Parasulfuritortus cantonensis</name>
    <dbReference type="NCBI Taxonomy" id="2528202"/>
    <lineage>
        <taxon>Bacteria</taxon>
        <taxon>Pseudomonadati</taxon>
        <taxon>Pseudomonadota</taxon>
        <taxon>Betaproteobacteria</taxon>
        <taxon>Nitrosomonadales</taxon>
        <taxon>Thiobacillaceae</taxon>
        <taxon>Parasulfuritortus</taxon>
    </lineage>
</organism>
<dbReference type="InterPro" id="IPR054170">
    <property type="entry name" value="RlmL_1st"/>
</dbReference>
<dbReference type="GO" id="GO:0003723">
    <property type="term" value="F:RNA binding"/>
    <property type="evidence" value="ECO:0007669"/>
    <property type="project" value="UniProtKB-UniRule"/>
</dbReference>
<dbReference type="AlphaFoldDB" id="A0A4R1B8F4"/>
<dbReference type="GO" id="GO:0070043">
    <property type="term" value="F:rRNA (guanine-N7-)-methyltransferase activity"/>
    <property type="evidence" value="ECO:0007669"/>
    <property type="project" value="TreeGrafter"/>
</dbReference>
<feature type="compositionally biased region" description="Basic and acidic residues" evidence="4">
    <location>
        <begin position="69"/>
        <end position="80"/>
    </location>
</feature>
<dbReference type="SMART" id="SM00981">
    <property type="entry name" value="THUMP"/>
    <property type="match status" value="1"/>
</dbReference>
<dbReference type="InterPro" id="IPR029063">
    <property type="entry name" value="SAM-dependent_MTases_sf"/>
</dbReference>
<evidence type="ECO:0000256" key="2">
    <source>
        <dbReference type="ARBA" id="ARBA00022679"/>
    </source>
</evidence>
<dbReference type="PROSITE" id="PS51165">
    <property type="entry name" value="THUMP"/>
    <property type="match status" value="1"/>
</dbReference>